<feature type="transmembrane region" description="Helical" evidence="6">
    <location>
        <begin position="565"/>
        <end position="585"/>
    </location>
</feature>
<dbReference type="PANTHER" id="PTHR23501">
    <property type="entry name" value="MAJOR FACILITATOR SUPERFAMILY"/>
    <property type="match status" value="1"/>
</dbReference>
<dbReference type="Pfam" id="PF07690">
    <property type="entry name" value="MFS_1"/>
    <property type="match status" value="1"/>
</dbReference>
<sequence length="629" mass="69061">MTTDKALHTSSPEVTPTMTYDSNKPDRACDKDLDDDKALSGHHFTVQGNAASNVPPIHDPLIAGVAKISTFRQVFSTKKLVWSFWIAFAFWAFAIALSQDTTFVYLAFATSSFTSNSLLSTIALLCSIMTGVINPFWAKLADLSARSYCLLASVLLYAIGYACSAGAPNVETLAAGQVIYTIGNSGLGFLQTLIVSDITSLQYRGLVLGGISLVYVPFAFVTGDITTAVGLTNWRWGYGMFCIIMPVCLTPILIMLFWADHKAKGISKVAHTATAEPHLARPSLVQRIVRFFLVIDAVGLILLGTTFALLLSPPTLVYGADNGWKNPSMIAMIVVGGCLLPVFCAWEWFGAKHPIMPRSMWNKTFLISVFINFVNFIVSTLHNTYWNSWVWVIQDYNTRNYTYMTQIETVTLCTFAIVGGAIQRYTHRYKYLQIFALCLRILGAGITYYSSLGHTSTVCLFFGKFLITVGNSWSIIGSTVAAHASVKHKDLGIAIAVLSLWSSIGGSIGSSIAGAIWPYRLVDYLTQTTQLDPLSIATVAGDIYSARYEGVDPAPGVREAYNLSYKRLCLIALPLTFIPLFAAFFSEDYVLDDRHNTMEDEKHGHAAEGAEQKEDYGIAEGRRGRSDKV</sequence>
<evidence type="ECO:0000256" key="1">
    <source>
        <dbReference type="ARBA" id="ARBA00004141"/>
    </source>
</evidence>
<dbReference type="GO" id="GO:0005886">
    <property type="term" value="C:plasma membrane"/>
    <property type="evidence" value="ECO:0007669"/>
    <property type="project" value="TreeGrafter"/>
</dbReference>
<comment type="subcellular location">
    <subcellularLocation>
        <location evidence="1">Membrane</location>
        <topology evidence="1">Multi-pass membrane protein</topology>
    </subcellularLocation>
</comment>
<evidence type="ECO:0000256" key="5">
    <source>
        <dbReference type="SAM" id="MobiDB-lite"/>
    </source>
</evidence>
<dbReference type="OrthoDB" id="2241241at2759"/>
<feature type="transmembrane region" description="Helical" evidence="6">
    <location>
        <begin position="429"/>
        <end position="449"/>
    </location>
</feature>
<keyword evidence="3 6" id="KW-1133">Transmembrane helix</keyword>
<name>A0A8K0NLL8_9TREE</name>
<feature type="transmembrane region" description="Helical" evidence="6">
    <location>
        <begin position="493"/>
        <end position="517"/>
    </location>
</feature>
<keyword evidence="8" id="KW-1185">Reference proteome</keyword>
<feature type="transmembrane region" description="Helical" evidence="6">
    <location>
        <begin position="206"/>
        <end position="230"/>
    </location>
</feature>
<dbReference type="Gene3D" id="1.20.1250.20">
    <property type="entry name" value="MFS general substrate transporter like domains"/>
    <property type="match status" value="2"/>
</dbReference>
<evidence type="ECO:0000313" key="7">
    <source>
        <dbReference type="EMBL" id="KAG7527406.1"/>
    </source>
</evidence>
<proteinExistence type="predicted"/>
<evidence type="ECO:0008006" key="9">
    <source>
        <dbReference type="Google" id="ProtNLM"/>
    </source>
</evidence>
<dbReference type="Proteomes" id="UP000812966">
    <property type="component" value="Unassembled WGS sequence"/>
</dbReference>
<dbReference type="PANTHER" id="PTHR23501:SF58">
    <property type="entry name" value="LOW AFFINITY HEME TRANSPORTER STR3"/>
    <property type="match status" value="1"/>
</dbReference>
<dbReference type="InterPro" id="IPR011701">
    <property type="entry name" value="MFS"/>
</dbReference>
<gene>
    <name evidence="7" type="ORF">FFLO_06969</name>
</gene>
<dbReference type="InterPro" id="IPR036259">
    <property type="entry name" value="MFS_trans_sf"/>
</dbReference>
<evidence type="ECO:0000313" key="8">
    <source>
        <dbReference type="Proteomes" id="UP000812966"/>
    </source>
</evidence>
<feature type="region of interest" description="Disordered" evidence="5">
    <location>
        <begin position="600"/>
        <end position="629"/>
    </location>
</feature>
<dbReference type="GO" id="GO:0022857">
    <property type="term" value="F:transmembrane transporter activity"/>
    <property type="evidence" value="ECO:0007669"/>
    <property type="project" value="InterPro"/>
</dbReference>
<reference evidence="7" key="1">
    <citation type="submission" date="2020-04" db="EMBL/GenBank/DDBJ databases">
        <title>Analysis of mating type loci in Filobasidium floriforme.</title>
        <authorList>
            <person name="Nowrousian M."/>
        </authorList>
    </citation>
    <scope>NUCLEOTIDE SEQUENCE</scope>
    <source>
        <strain evidence="7">CBS 6242</strain>
    </source>
</reference>
<comment type="caution">
    <text evidence="7">The sequence shown here is derived from an EMBL/GenBank/DDBJ whole genome shotgun (WGS) entry which is preliminary data.</text>
</comment>
<feature type="transmembrane region" description="Helical" evidence="6">
    <location>
        <begin position="236"/>
        <end position="258"/>
    </location>
</feature>
<keyword evidence="4 6" id="KW-0472">Membrane</keyword>
<evidence type="ECO:0000256" key="4">
    <source>
        <dbReference type="ARBA" id="ARBA00023136"/>
    </source>
</evidence>
<organism evidence="7 8">
    <name type="scientific">Filobasidium floriforme</name>
    <dbReference type="NCBI Taxonomy" id="5210"/>
    <lineage>
        <taxon>Eukaryota</taxon>
        <taxon>Fungi</taxon>
        <taxon>Dikarya</taxon>
        <taxon>Basidiomycota</taxon>
        <taxon>Agaricomycotina</taxon>
        <taxon>Tremellomycetes</taxon>
        <taxon>Filobasidiales</taxon>
        <taxon>Filobasidiaceae</taxon>
        <taxon>Filobasidium</taxon>
    </lineage>
</organism>
<feature type="transmembrane region" description="Helical" evidence="6">
    <location>
        <begin position="288"/>
        <end position="310"/>
    </location>
</feature>
<evidence type="ECO:0000256" key="3">
    <source>
        <dbReference type="ARBA" id="ARBA00022989"/>
    </source>
</evidence>
<feature type="region of interest" description="Disordered" evidence="5">
    <location>
        <begin position="1"/>
        <end position="26"/>
    </location>
</feature>
<dbReference type="AlphaFoldDB" id="A0A8K0NLL8"/>
<keyword evidence="2 6" id="KW-0812">Transmembrane</keyword>
<evidence type="ECO:0000256" key="6">
    <source>
        <dbReference type="SAM" id="Phobius"/>
    </source>
</evidence>
<feature type="transmembrane region" description="Helical" evidence="6">
    <location>
        <begin position="330"/>
        <end position="349"/>
    </location>
</feature>
<feature type="transmembrane region" description="Helical" evidence="6">
    <location>
        <begin position="118"/>
        <end position="137"/>
    </location>
</feature>
<feature type="transmembrane region" description="Helical" evidence="6">
    <location>
        <begin position="80"/>
        <end position="98"/>
    </location>
</feature>
<feature type="transmembrane region" description="Helical" evidence="6">
    <location>
        <begin position="461"/>
        <end position="481"/>
    </location>
</feature>
<evidence type="ECO:0000256" key="2">
    <source>
        <dbReference type="ARBA" id="ARBA00022692"/>
    </source>
</evidence>
<feature type="compositionally biased region" description="Polar residues" evidence="5">
    <location>
        <begin position="1"/>
        <end position="22"/>
    </location>
</feature>
<accession>A0A8K0NLL8</accession>
<dbReference type="EMBL" id="JABELV010000298">
    <property type="protein sequence ID" value="KAG7527406.1"/>
    <property type="molecule type" value="Genomic_DNA"/>
</dbReference>
<feature type="transmembrane region" description="Helical" evidence="6">
    <location>
        <begin position="173"/>
        <end position="194"/>
    </location>
</feature>
<dbReference type="SUPFAM" id="SSF103473">
    <property type="entry name" value="MFS general substrate transporter"/>
    <property type="match status" value="1"/>
</dbReference>
<feature type="transmembrane region" description="Helical" evidence="6">
    <location>
        <begin position="149"/>
        <end position="167"/>
    </location>
</feature>
<protein>
    <recommendedName>
        <fullName evidence="9">Major facilitator superfamily (MFS) profile domain-containing protein</fullName>
    </recommendedName>
</protein>